<keyword evidence="3 6" id="KW-0812">Transmembrane</keyword>
<evidence type="ECO:0000256" key="4">
    <source>
        <dbReference type="ARBA" id="ARBA00022989"/>
    </source>
</evidence>
<feature type="transmembrane region" description="Helical" evidence="6">
    <location>
        <begin position="136"/>
        <end position="159"/>
    </location>
</feature>
<dbReference type="GeneID" id="59148594"/>
<evidence type="ECO:0000256" key="2">
    <source>
        <dbReference type="ARBA" id="ARBA00022448"/>
    </source>
</evidence>
<dbReference type="AlphaFoldDB" id="A0A7L9FJW4"/>
<evidence type="ECO:0000256" key="5">
    <source>
        <dbReference type="ARBA" id="ARBA00023136"/>
    </source>
</evidence>
<gene>
    <name evidence="8" type="ORF">IG193_01820</name>
</gene>
<dbReference type="InterPro" id="IPR036259">
    <property type="entry name" value="MFS_trans_sf"/>
</dbReference>
<evidence type="ECO:0000256" key="3">
    <source>
        <dbReference type="ARBA" id="ARBA00022692"/>
    </source>
</evidence>
<dbReference type="InterPro" id="IPR011701">
    <property type="entry name" value="MFS"/>
</dbReference>
<organism evidence="8 9">
    <name type="scientific">Infirmifilum lucidum</name>
    <dbReference type="NCBI Taxonomy" id="2776706"/>
    <lineage>
        <taxon>Archaea</taxon>
        <taxon>Thermoproteota</taxon>
        <taxon>Thermoprotei</taxon>
        <taxon>Thermofilales</taxon>
        <taxon>Thermofilaceae</taxon>
        <taxon>Infirmifilum</taxon>
    </lineage>
</organism>
<dbReference type="EMBL" id="CP062310">
    <property type="protein sequence ID" value="QOJ79224.1"/>
    <property type="molecule type" value="Genomic_DNA"/>
</dbReference>
<evidence type="ECO:0000259" key="7">
    <source>
        <dbReference type="PROSITE" id="PS50850"/>
    </source>
</evidence>
<name>A0A7L9FJW4_9CREN</name>
<accession>A0A7L9FJW4</accession>
<dbReference type="FunCoup" id="A0A7L9FJW4">
    <property type="interactions" value="6"/>
</dbReference>
<keyword evidence="4 6" id="KW-1133">Transmembrane helix</keyword>
<dbReference type="Gene3D" id="1.20.1250.20">
    <property type="entry name" value="MFS general substrate transporter like domains"/>
    <property type="match status" value="2"/>
</dbReference>
<dbReference type="InterPro" id="IPR020846">
    <property type="entry name" value="MFS_dom"/>
</dbReference>
<dbReference type="Pfam" id="PF07690">
    <property type="entry name" value="MFS_1"/>
    <property type="match status" value="1"/>
</dbReference>
<dbReference type="KEGG" id="thel:IG193_01820"/>
<dbReference type="GO" id="GO:0016020">
    <property type="term" value="C:membrane"/>
    <property type="evidence" value="ECO:0007669"/>
    <property type="project" value="UniProtKB-SubCell"/>
</dbReference>
<dbReference type="Proteomes" id="UP000594121">
    <property type="component" value="Chromosome"/>
</dbReference>
<evidence type="ECO:0000256" key="6">
    <source>
        <dbReference type="SAM" id="Phobius"/>
    </source>
</evidence>
<dbReference type="GO" id="GO:0022857">
    <property type="term" value="F:transmembrane transporter activity"/>
    <property type="evidence" value="ECO:0007669"/>
    <property type="project" value="InterPro"/>
</dbReference>
<feature type="transmembrane region" description="Helical" evidence="6">
    <location>
        <begin position="46"/>
        <end position="67"/>
    </location>
</feature>
<dbReference type="InterPro" id="IPR044770">
    <property type="entry name" value="MFS_spinster-like"/>
</dbReference>
<comment type="subcellular location">
    <subcellularLocation>
        <location evidence="1">Membrane</location>
        <topology evidence="1">Multi-pass membrane protein</topology>
    </subcellularLocation>
</comment>
<dbReference type="SUPFAM" id="SSF103473">
    <property type="entry name" value="MFS general substrate transporter"/>
    <property type="match status" value="1"/>
</dbReference>
<dbReference type="PROSITE" id="PS50850">
    <property type="entry name" value="MFS"/>
    <property type="match status" value="1"/>
</dbReference>
<reference evidence="8 9" key="1">
    <citation type="submission" date="2020-10" db="EMBL/GenBank/DDBJ databases">
        <title>Thermofilum lucidum 3507LT sp. nov. a novel member of Thermofilaceae family isolated from Chile hot spring, and proposal of description order Thermofilales.</title>
        <authorList>
            <person name="Zayulina K.S."/>
            <person name="Elcheninov A.G."/>
            <person name="Toshchakov S.V."/>
            <person name="Kublanov I.V."/>
        </authorList>
    </citation>
    <scope>NUCLEOTIDE SEQUENCE [LARGE SCALE GENOMIC DNA]</scope>
    <source>
        <strain evidence="8 9">3507LT</strain>
    </source>
</reference>
<feature type="domain" description="Major facilitator superfamily (MFS) profile" evidence="7">
    <location>
        <begin position="9"/>
        <end position="408"/>
    </location>
</feature>
<feature type="transmembrane region" description="Helical" evidence="6">
    <location>
        <begin position="221"/>
        <end position="242"/>
    </location>
</feature>
<proteinExistence type="predicted"/>
<feature type="transmembrane region" description="Helical" evidence="6">
    <location>
        <begin position="290"/>
        <end position="308"/>
    </location>
</feature>
<keyword evidence="5 6" id="KW-0472">Membrane</keyword>
<protein>
    <submittedName>
        <fullName evidence="8">MFS transporter</fullName>
    </submittedName>
</protein>
<evidence type="ECO:0000313" key="9">
    <source>
        <dbReference type="Proteomes" id="UP000594121"/>
    </source>
</evidence>
<dbReference type="InParanoid" id="A0A7L9FJW4"/>
<dbReference type="PANTHER" id="PTHR23505">
    <property type="entry name" value="SPINSTER"/>
    <property type="match status" value="1"/>
</dbReference>
<dbReference type="RefSeq" id="WP_192819196.1">
    <property type="nucleotide sequence ID" value="NZ_CP062310.1"/>
</dbReference>
<keyword evidence="9" id="KW-1185">Reference proteome</keyword>
<keyword evidence="2" id="KW-0813">Transport</keyword>
<sequence length="424" mass="47046">MHKRYRWFVVLFFVLFLTTHQADRFIISAVAPQVMDEFQVTYGQLGLVFSLTVLIAAVLYPLWGYLYDRYSRKLLAGLAAIIWGFTTIFNALSRTFAQFFATRLATGIDDAAPPGIYSLVADYFEPYERGRAMGLLNATGPLGAIIGSILALSIVGAGISWRNAFFITGPIGVLIGVLTILLVKDIPRGSSEPELEGLLKEDVYKARFSDLKKLLRNRSLLLLYLQGFWGVFPWNAITFWIITYMEKERGFTPGFVMLVMVLWLVAMTAGNIIAGYIGDMLFRLTKRGRALFGAIVVLFSAILLYLTMNSRTPEEFLVLGTLTAFEIPMAGPNVSAAITDVTEPELRASATGYLRFFENIGSAASPALTGFMAEGLSLGAAITLVGVSTWLLCFVFFMILAIIIPRDIDRLRSIIRQRAEQLRG</sequence>
<feature type="transmembrane region" description="Helical" evidence="6">
    <location>
        <begin position="165"/>
        <end position="183"/>
    </location>
</feature>
<evidence type="ECO:0000256" key="1">
    <source>
        <dbReference type="ARBA" id="ARBA00004141"/>
    </source>
</evidence>
<feature type="transmembrane region" description="Helical" evidence="6">
    <location>
        <begin position="378"/>
        <end position="404"/>
    </location>
</feature>
<feature type="transmembrane region" description="Helical" evidence="6">
    <location>
        <begin position="254"/>
        <end position="278"/>
    </location>
</feature>
<feature type="transmembrane region" description="Helical" evidence="6">
    <location>
        <begin position="74"/>
        <end position="92"/>
    </location>
</feature>
<dbReference type="PANTHER" id="PTHR23505:SF52">
    <property type="entry name" value="MAJOR FACILITATOR SUPERFAMILY PROTEIN"/>
    <property type="match status" value="1"/>
</dbReference>
<evidence type="ECO:0000313" key="8">
    <source>
        <dbReference type="EMBL" id="QOJ79224.1"/>
    </source>
</evidence>